<accession>A0A9Q0N2K7</accession>
<keyword evidence="2" id="KW-1185">Reference proteome</keyword>
<evidence type="ECO:0000313" key="1">
    <source>
        <dbReference type="EMBL" id="KAJ6641921.1"/>
    </source>
</evidence>
<protein>
    <submittedName>
        <fullName evidence="1">Uncharacterized protein</fullName>
    </submittedName>
</protein>
<dbReference type="AlphaFoldDB" id="A0A9Q0N2K7"/>
<organism evidence="1 2">
    <name type="scientific">Pseudolycoriella hygida</name>
    <dbReference type="NCBI Taxonomy" id="35572"/>
    <lineage>
        <taxon>Eukaryota</taxon>
        <taxon>Metazoa</taxon>
        <taxon>Ecdysozoa</taxon>
        <taxon>Arthropoda</taxon>
        <taxon>Hexapoda</taxon>
        <taxon>Insecta</taxon>
        <taxon>Pterygota</taxon>
        <taxon>Neoptera</taxon>
        <taxon>Endopterygota</taxon>
        <taxon>Diptera</taxon>
        <taxon>Nematocera</taxon>
        <taxon>Sciaroidea</taxon>
        <taxon>Sciaridae</taxon>
        <taxon>Pseudolycoriella</taxon>
    </lineage>
</organism>
<evidence type="ECO:0000313" key="2">
    <source>
        <dbReference type="Proteomes" id="UP001151699"/>
    </source>
</evidence>
<dbReference type="Proteomes" id="UP001151699">
    <property type="component" value="Chromosome B"/>
</dbReference>
<proteinExistence type="predicted"/>
<comment type="caution">
    <text evidence="1">The sequence shown here is derived from an EMBL/GenBank/DDBJ whole genome shotgun (WGS) entry which is preliminary data.</text>
</comment>
<dbReference type="EMBL" id="WJQU01000002">
    <property type="protein sequence ID" value="KAJ6641921.1"/>
    <property type="molecule type" value="Genomic_DNA"/>
</dbReference>
<gene>
    <name evidence="1" type="ORF">Bhyg_06866</name>
</gene>
<reference evidence="1" key="1">
    <citation type="submission" date="2022-07" db="EMBL/GenBank/DDBJ databases">
        <authorList>
            <person name="Trinca V."/>
            <person name="Uliana J.V.C."/>
            <person name="Torres T.T."/>
            <person name="Ward R.J."/>
            <person name="Monesi N."/>
        </authorList>
    </citation>
    <scope>NUCLEOTIDE SEQUENCE</scope>
    <source>
        <strain evidence="1">HSMRA1968</strain>
        <tissue evidence="1">Whole embryos</tissue>
    </source>
</reference>
<sequence>MAKYNRAIVEYLSEDITAFVSVKTLNLIFEKNFSSMINNHLLERVRNKNLRKITKLKPKNKP</sequence>
<name>A0A9Q0N2K7_9DIPT</name>